<dbReference type="PANTHER" id="PTHR47755:SF1">
    <property type="entry name" value="CELL DIVISION PROTEIN FTSX"/>
    <property type="match status" value="1"/>
</dbReference>
<feature type="domain" description="ABC3 transporter permease C-terminal" evidence="12">
    <location>
        <begin position="175"/>
        <end position="289"/>
    </location>
</feature>
<evidence type="ECO:0000256" key="9">
    <source>
        <dbReference type="ARBA" id="ARBA00023306"/>
    </source>
</evidence>
<dbReference type="GO" id="GO:0005886">
    <property type="term" value="C:plasma membrane"/>
    <property type="evidence" value="ECO:0007669"/>
    <property type="project" value="UniProtKB-SubCell"/>
</dbReference>
<organism evidence="14 15">
    <name type="scientific">Ekhidna lutea</name>
    <dbReference type="NCBI Taxonomy" id="447679"/>
    <lineage>
        <taxon>Bacteria</taxon>
        <taxon>Pseudomonadati</taxon>
        <taxon>Bacteroidota</taxon>
        <taxon>Cytophagia</taxon>
        <taxon>Cytophagales</taxon>
        <taxon>Reichenbachiellaceae</taxon>
        <taxon>Ekhidna</taxon>
    </lineage>
</organism>
<keyword evidence="6 11" id="KW-0812">Transmembrane</keyword>
<keyword evidence="15" id="KW-1185">Reference proteome</keyword>
<protein>
    <recommendedName>
        <fullName evidence="3 10">Cell division protein FtsX</fullName>
    </recommendedName>
</protein>
<keyword evidence="4 10" id="KW-1003">Cell membrane</keyword>
<evidence type="ECO:0000313" key="15">
    <source>
        <dbReference type="Proteomes" id="UP000198393"/>
    </source>
</evidence>
<dbReference type="AlphaFoldDB" id="A0A239L9R7"/>
<feature type="domain" description="FtsX extracellular" evidence="13">
    <location>
        <begin position="52"/>
        <end position="151"/>
    </location>
</feature>
<reference evidence="14 15" key="1">
    <citation type="submission" date="2017-06" db="EMBL/GenBank/DDBJ databases">
        <authorList>
            <person name="Kim H.J."/>
            <person name="Triplett B.A."/>
        </authorList>
    </citation>
    <scope>NUCLEOTIDE SEQUENCE [LARGE SCALE GENOMIC DNA]</scope>
    <source>
        <strain evidence="14 15">DSM 19307</strain>
    </source>
</reference>
<evidence type="ECO:0000313" key="14">
    <source>
        <dbReference type="EMBL" id="SNT26439.1"/>
    </source>
</evidence>
<feature type="transmembrane region" description="Helical" evidence="11">
    <location>
        <begin position="12"/>
        <end position="39"/>
    </location>
</feature>
<evidence type="ECO:0000259" key="12">
    <source>
        <dbReference type="Pfam" id="PF02687"/>
    </source>
</evidence>
<name>A0A239L9R7_EKHLU</name>
<dbReference type="Pfam" id="PF18075">
    <property type="entry name" value="FtsX_ECD"/>
    <property type="match status" value="1"/>
</dbReference>
<dbReference type="Proteomes" id="UP000198393">
    <property type="component" value="Unassembled WGS sequence"/>
</dbReference>
<evidence type="ECO:0000256" key="4">
    <source>
        <dbReference type="ARBA" id="ARBA00022475"/>
    </source>
</evidence>
<keyword evidence="9 10" id="KW-0131">Cell cycle</keyword>
<dbReference type="PANTHER" id="PTHR47755">
    <property type="entry name" value="CELL DIVISION PROTEIN FTSX"/>
    <property type="match status" value="1"/>
</dbReference>
<keyword evidence="7 11" id="KW-1133">Transmembrane helix</keyword>
<gene>
    <name evidence="14" type="ORF">SAMN05421640_3035</name>
</gene>
<feature type="transmembrane region" description="Helical" evidence="11">
    <location>
        <begin position="219"/>
        <end position="241"/>
    </location>
</feature>
<dbReference type="InterPro" id="IPR003838">
    <property type="entry name" value="ABC3_permease_C"/>
</dbReference>
<dbReference type="GO" id="GO:0051301">
    <property type="term" value="P:cell division"/>
    <property type="evidence" value="ECO:0007669"/>
    <property type="project" value="UniProtKB-KW"/>
</dbReference>
<keyword evidence="8 10" id="KW-0472">Membrane</keyword>
<evidence type="ECO:0000256" key="11">
    <source>
        <dbReference type="SAM" id="Phobius"/>
    </source>
</evidence>
<evidence type="ECO:0000256" key="6">
    <source>
        <dbReference type="ARBA" id="ARBA00022692"/>
    </source>
</evidence>
<evidence type="ECO:0000256" key="8">
    <source>
        <dbReference type="ARBA" id="ARBA00023136"/>
    </source>
</evidence>
<evidence type="ECO:0000256" key="7">
    <source>
        <dbReference type="ARBA" id="ARBA00022989"/>
    </source>
</evidence>
<evidence type="ECO:0000259" key="13">
    <source>
        <dbReference type="Pfam" id="PF18075"/>
    </source>
</evidence>
<dbReference type="RefSeq" id="WP_179213432.1">
    <property type="nucleotide sequence ID" value="NZ_FZPD01000005.1"/>
</dbReference>
<dbReference type="EMBL" id="FZPD01000005">
    <property type="protein sequence ID" value="SNT26439.1"/>
    <property type="molecule type" value="Genomic_DNA"/>
</dbReference>
<dbReference type="InterPro" id="IPR004513">
    <property type="entry name" value="FtsX"/>
</dbReference>
<proteinExistence type="inferred from homology"/>
<dbReference type="InterPro" id="IPR040690">
    <property type="entry name" value="FtsX_ECD"/>
</dbReference>
<evidence type="ECO:0000256" key="10">
    <source>
        <dbReference type="PIRNR" id="PIRNR003097"/>
    </source>
</evidence>
<dbReference type="PIRSF" id="PIRSF003097">
    <property type="entry name" value="FtsX"/>
    <property type="match status" value="1"/>
</dbReference>
<evidence type="ECO:0000256" key="3">
    <source>
        <dbReference type="ARBA" id="ARBA00021907"/>
    </source>
</evidence>
<comment type="subcellular location">
    <subcellularLocation>
        <location evidence="1">Cell membrane</location>
        <topology evidence="1">Multi-pass membrane protein</topology>
    </subcellularLocation>
</comment>
<accession>A0A239L9R7</accession>
<dbReference type="Pfam" id="PF02687">
    <property type="entry name" value="FtsX"/>
    <property type="match status" value="1"/>
</dbReference>
<evidence type="ECO:0000256" key="2">
    <source>
        <dbReference type="ARBA" id="ARBA00007379"/>
    </source>
</evidence>
<sequence length="296" mass="33619">MEEKKTRKKRKLGSYPFASVVFSITVALLVLGLFGWLLLHSSRLGTRIQESVEIQVYLNKNLSQSDITKIRTAITSKPYVLVKEEPQIRLITKEEAAKQFVEATGEDFKDFLGDNPLRDLFAVNLKGSYQSLDSLNLIKAEIEKFRGVFEVEYEESLIESINQNLTKIGFILLGIAIFALLVVIILINNTIKLALFSQRFLIRSMQLVGATSKFIQRPFLFRSMFYGLLAGILACGIIYGFTVYMNSIIEGLSELQDTKGFLMLFSLILIMGIIVGYFSSLRAIRKYLKMSLDELY</sequence>
<comment type="similarity">
    <text evidence="2 10">Belongs to the ABC-4 integral membrane protein family. FtsX subfamily.</text>
</comment>
<dbReference type="Gene3D" id="3.30.70.3040">
    <property type="match status" value="1"/>
</dbReference>
<feature type="transmembrane region" description="Helical" evidence="11">
    <location>
        <begin position="168"/>
        <end position="195"/>
    </location>
</feature>
<keyword evidence="5 10" id="KW-0132">Cell division</keyword>
<evidence type="ECO:0000256" key="1">
    <source>
        <dbReference type="ARBA" id="ARBA00004651"/>
    </source>
</evidence>
<feature type="transmembrane region" description="Helical" evidence="11">
    <location>
        <begin position="261"/>
        <end position="281"/>
    </location>
</feature>
<evidence type="ECO:0000256" key="5">
    <source>
        <dbReference type="ARBA" id="ARBA00022618"/>
    </source>
</evidence>